<dbReference type="Proteomes" id="UP000095283">
    <property type="component" value="Unplaced"/>
</dbReference>
<accession>A0A1I7WC72</accession>
<sequence length="60" mass="6753">MYKKNSTTILCNLYSLQKGRLQLTDILLGFPSFRTAISAQFMPFIHSSDVSMSSGRYDDG</sequence>
<proteinExistence type="predicted"/>
<keyword evidence="1" id="KW-1185">Reference proteome</keyword>
<organism evidence="1 2">
    <name type="scientific">Heterorhabditis bacteriophora</name>
    <name type="common">Entomopathogenic nematode worm</name>
    <dbReference type="NCBI Taxonomy" id="37862"/>
    <lineage>
        <taxon>Eukaryota</taxon>
        <taxon>Metazoa</taxon>
        <taxon>Ecdysozoa</taxon>
        <taxon>Nematoda</taxon>
        <taxon>Chromadorea</taxon>
        <taxon>Rhabditida</taxon>
        <taxon>Rhabditina</taxon>
        <taxon>Rhabditomorpha</taxon>
        <taxon>Strongyloidea</taxon>
        <taxon>Heterorhabditidae</taxon>
        <taxon>Heterorhabditis</taxon>
    </lineage>
</organism>
<protein>
    <submittedName>
        <fullName evidence="2">Ovule protein</fullName>
    </submittedName>
</protein>
<name>A0A1I7WC72_HETBA</name>
<evidence type="ECO:0000313" key="1">
    <source>
        <dbReference type="Proteomes" id="UP000095283"/>
    </source>
</evidence>
<dbReference type="AlphaFoldDB" id="A0A1I7WC72"/>
<reference evidence="2" key="1">
    <citation type="submission" date="2016-11" db="UniProtKB">
        <authorList>
            <consortium name="WormBaseParasite"/>
        </authorList>
    </citation>
    <scope>IDENTIFICATION</scope>
</reference>
<evidence type="ECO:0000313" key="2">
    <source>
        <dbReference type="WBParaSite" id="Hba_02282"/>
    </source>
</evidence>
<dbReference type="WBParaSite" id="Hba_02282">
    <property type="protein sequence ID" value="Hba_02282"/>
    <property type="gene ID" value="Hba_02282"/>
</dbReference>